<organism evidence="6 9">
    <name type="scientific">Parabacteroides distasonis</name>
    <dbReference type="NCBI Taxonomy" id="823"/>
    <lineage>
        <taxon>Bacteria</taxon>
        <taxon>Pseudomonadati</taxon>
        <taxon>Bacteroidota</taxon>
        <taxon>Bacteroidia</taxon>
        <taxon>Bacteroidales</taxon>
        <taxon>Tannerellaceae</taxon>
        <taxon>Parabacteroides</taxon>
    </lineage>
</organism>
<evidence type="ECO:0000313" key="7">
    <source>
        <dbReference type="Proteomes" id="UP000095591"/>
    </source>
</evidence>
<evidence type="ECO:0000313" key="6">
    <source>
        <dbReference type="EMBL" id="TWV60253.1"/>
    </source>
</evidence>
<reference evidence="6 9" key="4">
    <citation type="submission" date="2019-07" db="EMBL/GenBank/DDBJ databases">
        <title>Genome sequencing of Parabacteroides distasonis iSURF_7.</title>
        <authorList>
            <person name="Degefu H.N."/>
            <person name="Ruoff K.L."/>
            <person name="Price C.E."/>
            <person name="Valls R.A."/>
            <person name="O'Toole G.A."/>
        </authorList>
    </citation>
    <scope>NUCLEOTIDE SEQUENCE [LARGE SCALE GENOMIC DNA]</scope>
    <source>
        <strain evidence="6 9">CFPLTA003_1B</strain>
    </source>
</reference>
<evidence type="ECO:0000313" key="3">
    <source>
        <dbReference type="EMBL" id="MRY95618.1"/>
    </source>
</evidence>
<reference evidence="1 7" key="1">
    <citation type="submission" date="2015-09" db="EMBL/GenBank/DDBJ databases">
        <authorList>
            <consortium name="Pathogen Informatics"/>
        </authorList>
    </citation>
    <scope>NUCLEOTIDE SEQUENCE [LARGE SCALE GENOMIC DNA]</scope>
    <source>
        <strain evidence="1 7">2789STDY5608872</strain>
    </source>
</reference>
<dbReference type="NCBIfam" id="TIGR04149">
    <property type="entry name" value="GG_sam_targ_CFB"/>
    <property type="match status" value="1"/>
</dbReference>
<proteinExistence type="predicted"/>
<gene>
    <name evidence="5" type="ORF">DW782_18470</name>
    <name evidence="1" type="ORF">ERS852429_04271</name>
    <name evidence="6" type="ORF">FSA05_15400</name>
    <name evidence="4" type="ORF">GKD66_20810</name>
    <name evidence="3" type="ORF">GKD67_20755</name>
    <name evidence="2" type="ORF">PN599_16620</name>
</gene>
<evidence type="ECO:0000313" key="5">
    <source>
        <dbReference type="EMBL" id="RHD71674.1"/>
    </source>
</evidence>
<reference evidence="2" key="5">
    <citation type="submission" date="2023-01" db="EMBL/GenBank/DDBJ databases">
        <title>Human gut microbiome strain richness.</title>
        <authorList>
            <person name="Chen-Liaw A."/>
        </authorList>
    </citation>
    <scope>NUCLEOTIDE SEQUENCE</scope>
    <source>
        <strain evidence="2">RTP21484st1_E5_RTP21484_190118</strain>
    </source>
</reference>
<evidence type="ECO:0000313" key="2">
    <source>
        <dbReference type="EMBL" id="MDB9006619.1"/>
    </source>
</evidence>
<evidence type="ECO:0000313" key="9">
    <source>
        <dbReference type="Proteomes" id="UP000315827"/>
    </source>
</evidence>
<dbReference type="RefSeq" id="WP_005860533.1">
    <property type="nucleotide sequence ID" value="NZ_BQOC01000004.1"/>
</dbReference>
<dbReference type="EMBL" id="WKMC01000025">
    <property type="protein sequence ID" value="MRZ52614.1"/>
    <property type="molecule type" value="Genomic_DNA"/>
</dbReference>
<evidence type="ECO:0000313" key="4">
    <source>
        <dbReference type="EMBL" id="MRZ52614.1"/>
    </source>
</evidence>
<reference evidence="10 11" key="3">
    <citation type="journal article" date="2019" name="Nat. Med.">
        <title>A library of human gut bacterial isolates paired with longitudinal multiomics data enables mechanistic microbiome research.</title>
        <authorList>
            <person name="Poyet M."/>
            <person name="Groussin M."/>
            <person name="Gibbons S.M."/>
            <person name="Avila-Pacheco J."/>
            <person name="Jiang X."/>
            <person name="Kearney S.M."/>
            <person name="Perrotta A.R."/>
            <person name="Berdy B."/>
            <person name="Zhao S."/>
            <person name="Lieberman T.D."/>
            <person name="Swanson P.K."/>
            <person name="Smith M."/>
            <person name="Roesemann S."/>
            <person name="Alexander J.E."/>
            <person name="Rich S.A."/>
            <person name="Livny J."/>
            <person name="Vlamakis H."/>
            <person name="Clish C."/>
            <person name="Bullock K."/>
            <person name="Deik A."/>
            <person name="Scott J."/>
            <person name="Pierce K.A."/>
            <person name="Xavier R.J."/>
            <person name="Alm E.J."/>
        </authorList>
    </citation>
    <scope>NUCLEOTIDE SEQUENCE [LARGE SCALE GENOMIC DNA]</scope>
    <source>
        <strain evidence="4 10">BIOML-A32</strain>
        <strain evidence="3 11">BIOML-A9</strain>
    </source>
</reference>
<evidence type="ECO:0000313" key="1">
    <source>
        <dbReference type="EMBL" id="CUN33117.1"/>
    </source>
</evidence>
<evidence type="ECO:0000313" key="8">
    <source>
        <dbReference type="Proteomes" id="UP000284660"/>
    </source>
</evidence>
<dbReference type="EMBL" id="JAQMPJ010000018">
    <property type="protein sequence ID" value="MDB9006619.1"/>
    <property type="molecule type" value="Genomic_DNA"/>
</dbReference>
<dbReference type="Proteomes" id="UP001210126">
    <property type="component" value="Unassembled WGS sequence"/>
</dbReference>
<dbReference type="Proteomes" id="UP000284660">
    <property type="component" value="Unassembled WGS sequence"/>
</dbReference>
<name>A0A174UTA8_PARDI</name>
<dbReference type="Proteomes" id="UP000461276">
    <property type="component" value="Unassembled WGS sequence"/>
</dbReference>
<dbReference type="Proteomes" id="UP000095591">
    <property type="component" value="Unassembled WGS sequence"/>
</dbReference>
<dbReference type="EMBL" id="WKMY01000021">
    <property type="protein sequence ID" value="MRY95618.1"/>
    <property type="molecule type" value="Genomic_DNA"/>
</dbReference>
<evidence type="ECO:0000313" key="11">
    <source>
        <dbReference type="Proteomes" id="UP000461276"/>
    </source>
</evidence>
<dbReference type="Proteomes" id="UP000441358">
    <property type="component" value="Unassembled WGS sequence"/>
</dbReference>
<dbReference type="EMBL" id="VOHW01000010">
    <property type="protein sequence ID" value="TWV60253.1"/>
    <property type="molecule type" value="Genomic_DNA"/>
</dbReference>
<dbReference type="AlphaFoldDB" id="A0A174UTA8"/>
<dbReference type="InterPro" id="IPR026408">
    <property type="entry name" value="GG_sam_targ_CFB"/>
</dbReference>
<sequence length="55" mass="6142">MEKDKKQILGKLKLNKLSENELEKREMRILKGGSDCPDGCSPNTSISNATVDKYS</sequence>
<dbReference type="EMBL" id="QSJN01000015">
    <property type="protein sequence ID" value="RHD71674.1"/>
    <property type="molecule type" value="Genomic_DNA"/>
</dbReference>
<protein>
    <submittedName>
        <fullName evidence="1">Natural product, GG-Bacteroidales family</fullName>
    </submittedName>
    <submittedName>
        <fullName evidence="6">RSAM-modified peptide</fullName>
    </submittedName>
    <submittedName>
        <fullName evidence="2">TIGR04149 family rSAM-modified RiPP</fullName>
    </submittedName>
</protein>
<accession>A0A174UTA8</accession>
<dbReference type="EMBL" id="CYXP01000014">
    <property type="protein sequence ID" value="CUN33117.1"/>
    <property type="molecule type" value="Genomic_DNA"/>
</dbReference>
<evidence type="ECO:0000313" key="10">
    <source>
        <dbReference type="Proteomes" id="UP000441358"/>
    </source>
</evidence>
<reference evidence="5 8" key="2">
    <citation type="submission" date="2018-08" db="EMBL/GenBank/DDBJ databases">
        <title>A genome reference for cultivated species of the human gut microbiota.</title>
        <authorList>
            <person name="Zou Y."/>
            <person name="Xue W."/>
            <person name="Luo G."/>
        </authorList>
    </citation>
    <scope>NUCLEOTIDE SEQUENCE [LARGE SCALE GENOMIC DNA]</scope>
    <source>
        <strain evidence="5 8">AM30-4</strain>
    </source>
</reference>
<dbReference type="Proteomes" id="UP000315827">
    <property type="component" value="Unassembled WGS sequence"/>
</dbReference>